<dbReference type="InterPro" id="IPR015421">
    <property type="entry name" value="PyrdxlP-dep_Trfase_major"/>
</dbReference>
<dbReference type="PROSITE" id="PS50949">
    <property type="entry name" value="HTH_GNTR"/>
    <property type="match status" value="1"/>
</dbReference>
<dbReference type="Gene3D" id="3.40.640.10">
    <property type="entry name" value="Type I PLP-dependent aspartate aminotransferase-like (Major domain)"/>
    <property type="match status" value="1"/>
</dbReference>
<dbReference type="InterPro" id="IPR036388">
    <property type="entry name" value="WH-like_DNA-bd_sf"/>
</dbReference>
<evidence type="ECO:0000256" key="1">
    <source>
        <dbReference type="ARBA" id="ARBA00005384"/>
    </source>
</evidence>
<dbReference type="InterPro" id="IPR004839">
    <property type="entry name" value="Aminotransferase_I/II_large"/>
</dbReference>
<dbReference type="EMBL" id="BSND01000003">
    <property type="protein sequence ID" value="GLP99055.1"/>
    <property type="molecule type" value="Genomic_DNA"/>
</dbReference>
<keyword evidence="2" id="KW-0663">Pyridoxal phosphate</keyword>
<evidence type="ECO:0000313" key="7">
    <source>
        <dbReference type="EMBL" id="GLP99055.1"/>
    </source>
</evidence>
<dbReference type="SMART" id="SM00345">
    <property type="entry name" value="HTH_GNTR"/>
    <property type="match status" value="1"/>
</dbReference>
<gene>
    <name evidence="7" type="ORF">GCM10007891_09090</name>
</gene>
<dbReference type="Gene3D" id="1.10.10.10">
    <property type="entry name" value="Winged helix-like DNA-binding domain superfamily/Winged helix DNA-binding domain"/>
    <property type="match status" value="1"/>
</dbReference>
<evidence type="ECO:0000313" key="8">
    <source>
        <dbReference type="Proteomes" id="UP001161423"/>
    </source>
</evidence>
<keyword evidence="8" id="KW-1185">Reference proteome</keyword>
<evidence type="ECO:0000256" key="2">
    <source>
        <dbReference type="ARBA" id="ARBA00022898"/>
    </source>
</evidence>
<dbReference type="InterPro" id="IPR036390">
    <property type="entry name" value="WH_DNA-bd_sf"/>
</dbReference>
<evidence type="ECO:0000259" key="6">
    <source>
        <dbReference type="PROSITE" id="PS50949"/>
    </source>
</evidence>
<keyword evidence="5" id="KW-0804">Transcription</keyword>
<name>A0ABQ5TTI3_9GAMM</name>
<protein>
    <submittedName>
        <fullName evidence="7">GntR family transcriptional regulator</fullName>
    </submittedName>
</protein>
<comment type="similarity">
    <text evidence="1">In the C-terminal section; belongs to the class-I pyridoxal-phosphate-dependent aminotransferase family.</text>
</comment>
<dbReference type="InterPro" id="IPR051446">
    <property type="entry name" value="HTH_trans_reg/aminotransferase"/>
</dbReference>
<proteinExistence type="inferred from homology"/>
<organism evidence="7 8">
    <name type="scientific">Methylophaga thalassica</name>
    <dbReference type="NCBI Taxonomy" id="40223"/>
    <lineage>
        <taxon>Bacteria</taxon>
        <taxon>Pseudomonadati</taxon>
        <taxon>Pseudomonadota</taxon>
        <taxon>Gammaproteobacteria</taxon>
        <taxon>Thiotrichales</taxon>
        <taxon>Piscirickettsiaceae</taxon>
        <taxon>Methylophaga</taxon>
    </lineage>
</organism>
<dbReference type="PANTHER" id="PTHR46577">
    <property type="entry name" value="HTH-TYPE TRANSCRIPTIONAL REGULATORY PROTEIN GABR"/>
    <property type="match status" value="1"/>
</dbReference>
<dbReference type="Pfam" id="PF00155">
    <property type="entry name" value="Aminotran_1_2"/>
    <property type="match status" value="1"/>
</dbReference>
<feature type="domain" description="HTH gntR-type" evidence="6">
    <location>
        <begin position="17"/>
        <end position="85"/>
    </location>
</feature>
<dbReference type="PANTHER" id="PTHR46577:SF1">
    <property type="entry name" value="HTH-TYPE TRANSCRIPTIONAL REGULATORY PROTEIN GABR"/>
    <property type="match status" value="1"/>
</dbReference>
<dbReference type="InterPro" id="IPR000524">
    <property type="entry name" value="Tscrpt_reg_HTH_GntR"/>
</dbReference>
<reference evidence="7" key="2">
    <citation type="submission" date="2023-01" db="EMBL/GenBank/DDBJ databases">
        <title>Draft genome sequence of Methylophaga thalassica strain NBRC 102424.</title>
        <authorList>
            <person name="Sun Q."/>
            <person name="Mori K."/>
        </authorList>
    </citation>
    <scope>NUCLEOTIDE SEQUENCE</scope>
    <source>
        <strain evidence="7">NBRC 102424</strain>
    </source>
</reference>
<dbReference type="InterPro" id="IPR015424">
    <property type="entry name" value="PyrdxlP-dep_Trfase"/>
</dbReference>
<accession>A0ABQ5TTI3</accession>
<dbReference type="Proteomes" id="UP001161423">
    <property type="component" value="Unassembled WGS sequence"/>
</dbReference>
<keyword evidence="3" id="KW-0805">Transcription regulation</keyword>
<dbReference type="SUPFAM" id="SSF53383">
    <property type="entry name" value="PLP-dependent transferases"/>
    <property type="match status" value="1"/>
</dbReference>
<dbReference type="RefSeq" id="WP_284722577.1">
    <property type="nucleotide sequence ID" value="NZ_BSND01000003.1"/>
</dbReference>
<sequence>MNDKSKYFLTLDNISAEPIHIQISHRIKRAISDGSLEHGERLPSTRVLASELSVARGTVENAYALLMGEGLLISKGQAGTFINISSNSLEKSKPVPDKHSVKNTAQQERSFLFQPGCPAYDVFPRKTWSRLVTSQARKQSVTALSHRDAMGYLPLRQALASYLRLSRGVNCEAEQIIITMGYQGALDLLIRCLSLSGREVCMEDPGYLFASQLLRAAGVNIVPAPVDEHGLDINKAMALTPNPSLTIVTPSHQSPLGMSLSPERRVALLEWAKTTGMWVLEDDYDGEFRYSGYPLPALKSLDEAERVIYAGSFSKTLFPALRLGYMVLPTSLVDIAEKYASLSYQSLPLATQQVVTAFMAEGYFALHLKKMRALYAERREITADTLTNILGDYLQVSSYKNGMHLVTNILSDEQDKDVAERFNRQGFGIQALSDWTTNVNENGLIMGFTNISSKMAAEKTAKQLRQCFTHPG</sequence>
<evidence type="ECO:0000256" key="5">
    <source>
        <dbReference type="ARBA" id="ARBA00023163"/>
    </source>
</evidence>
<dbReference type="CDD" id="cd00609">
    <property type="entry name" value="AAT_like"/>
    <property type="match status" value="1"/>
</dbReference>
<evidence type="ECO:0000256" key="3">
    <source>
        <dbReference type="ARBA" id="ARBA00023015"/>
    </source>
</evidence>
<evidence type="ECO:0000256" key="4">
    <source>
        <dbReference type="ARBA" id="ARBA00023125"/>
    </source>
</evidence>
<keyword evidence="4" id="KW-0238">DNA-binding</keyword>
<dbReference type="SUPFAM" id="SSF46785">
    <property type="entry name" value="Winged helix' DNA-binding domain"/>
    <property type="match status" value="1"/>
</dbReference>
<dbReference type="CDD" id="cd07377">
    <property type="entry name" value="WHTH_GntR"/>
    <property type="match status" value="1"/>
</dbReference>
<reference evidence="7" key="1">
    <citation type="journal article" date="2014" name="Int. J. Syst. Evol. Microbiol.">
        <title>Complete genome of a new Firmicutes species belonging to the dominant human colonic microbiota ('Ruminococcus bicirculans') reveals two chromosomes and a selective capacity to utilize plant glucans.</title>
        <authorList>
            <consortium name="NISC Comparative Sequencing Program"/>
            <person name="Wegmann U."/>
            <person name="Louis P."/>
            <person name="Goesmann A."/>
            <person name="Henrissat B."/>
            <person name="Duncan S.H."/>
            <person name="Flint H.J."/>
        </authorList>
    </citation>
    <scope>NUCLEOTIDE SEQUENCE</scope>
    <source>
        <strain evidence="7">NBRC 102424</strain>
    </source>
</reference>
<dbReference type="PRINTS" id="PR00035">
    <property type="entry name" value="HTHGNTR"/>
</dbReference>
<comment type="caution">
    <text evidence="7">The sequence shown here is derived from an EMBL/GenBank/DDBJ whole genome shotgun (WGS) entry which is preliminary data.</text>
</comment>
<dbReference type="Pfam" id="PF00392">
    <property type="entry name" value="GntR"/>
    <property type="match status" value="1"/>
</dbReference>